<organism evidence="1 2">
    <name type="scientific">Cichorium intybus</name>
    <name type="common">Chicory</name>
    <dbReference type="NCBI Taxonomy" id="13427"/>
    <lineage>
        <taxon>Eukaryota</taxon>
        <taxon>Viridiplantae</taxon>
        <taxon>Streptophyta</taxon>
        <taxon>Embryophyta</taxon>
        <taxon>Tracheophyta</taxon>
        <taxon>Spermatophyta</taxon>
        <taxon>Magnoliopsida</taxon>
        <taxon>eudicotyledons</taxon>
        <taxon>Gunneridae</taxon>
        <taxon>Pentapetalae</taxon>
        <taxon>asterids</taxon>
        <taxon>campanulids</taxon>
        <taxon>Asterales</taxon>
        <taxon>Asteraceae</taxon>
        <taxon>Cichorioideae</taxon>
        <taxon>Cichorieae</taxon>
        <taxon>Cichoriinae</taxon>
        <taxon>Cichorium</taxon>
    </lineage>
</organism>
<dbReference type="Proteomes" id="UP001055811">
    <property type="component" value="Linkage Group LG08"/>
</dbReference>
<reference evidence="2" key="1">
    <citation type="journal article" date="2022" name="Mol. Ecol. Resour.">
        <title>The genomes of chicory, endive, great burdock and yacon provide insights into Asteraceae palaeo-polyploidization history and plant inulin production.</title>
        <authorList>
            <person name="Fan W."/>
            <person name="Wang S."/>
            <person name="Wang H."/>
            <person name="Wang A."/>
            <person name="Jiang F."/>
            <person name="Liu H."/>
            <person name="Zhao H."/>
            <person name="Xu D."/>
            <person name="Zhang Y."/>
        </authorList>
    </citation>
    <scope>NUCLEOTIDE SEQUENCE [LARGE SCALE GENOMIC DNA]</scope>
    <source>
        <strain evidence="2">cv. Punajuju</strain>
    </source>
</reference>
<sequence>MWGLISLFDFRHGRTTKRLLSNRRIVIKDDVASENSTSEVNLNMLTSSEETHVMIEDTEESKKTTLDVVKTSVKELMEEEMISEQDSTDQTEKTSNISFNDLEALIKEILMIYQTRHNDLDEGQNRNFAIIEEKVSAAIEVFMNEKSNEDHEKTERLKDLIDTFQMLTSNKELFLKLLQDQNPLSLNEDQKSKSKSMERSNSLENEPTNRKHRNFFRRRSKSHDVIHSPLSSSRIVILKPNSLENQLKADGNNVHIEKINSHFSFMEIKRRFKNAMGKEQSKPGSSERSVEASSGWSSPNRDHFYTERFAKRVEKRVSKLGENADVSSHISSIYLEAKKHLSEMLSNGDDDAELMMKNLPRTLGKILSFPDYKEQEKMRGNLVMDNESEPCEKSSNLDEKLEVHDKVDVDTLEENMSHEEAIKIEKQDTQEEMEVLDVVYEQCSSPESIDDEQNGEIVEVSDEERLKSDSSEENEFSSPIKSSLVNKIEEHESTSIDNNGRPSPVSVLEPLFSDNEISPANTISRPVAVGIQPLCIQFQDHETCPRNCLENQESAYEYVEAVLLASDLNWDEFEKRWLSSLQILDSSLFHEVELFSSRPSHDQLLLFDSTNEILKEVCDCYLDFIKRKIQPVPKGAKLINEIWERIELHLKSNYPLSLDHIVKKDLGISRTWMGLRADSREIVSEIDESIFEDILEDTLLELVDDYVDTVLGLVDDCVDNES</sequence>
<evidence type="ECO:0000313" key="2">
    <source>
        <dbReference type="Proteomes" id="UP001055811"/>
    </source>
</evidence>
<reference evidence="1 2" key="2">
    <citation type="journal article" date="2022" name="Mol. Ecol. Resour.">
        <title>The genomes of chicory, endive, great burdock and yacon provide insights into Asteraceae paleo-polyploidization history and plant inulin production.</title>
        <authorList>
            <person name="Fan W."/>
            <person name="Wang S."/>
            <person name="Wang H."/>
            <person name="Wang A."/>
            <person name="Jiang F."/>
            <person name="Liu H."/>
            <person name="Zhao H."/>
            <person name="Xu D."/>
            <person name="Zhang Y."/>
        </authorList>
    </citation>
    <scope>NUCLEOTIDE SEQUENCE [LARGE SCALE GENOMIC DNA]</scope>
    <source>
        <strain evidence="2">cv. Punajuju</strain>
        <tissue evidence="1">Leaves</tissue>
    </source>
</reference>
<comment type="caution">
    <text evidence="1">The sequence shown here is derived from an EMBL/GenBank/DDBJ whole genome shotgun (WGS) entry which is preliminary data.</text>
</comment>
<name>A0ACB8ZT62_CICIN</name>
<protein>
    <submittedName>
        <fullName evidence="1">Uncharacterized protein</fullName>
    </submittedName>
</protein>
<keyword evidence="2" id="KW-1185">Reference proteome</keyword>
<gene>
    <name evidence="1" type="ORF">L2E82_45861</name>
</gene>
<accession>A0ACB8ZT62</accession>
<dbReference type="EMBL" id="CM042016">
    <property type="protein sequence ID" value="KAI3701212.1"/>
    <property type="molecule type" value="Genomic_DNA"/>
</dbReference>
<evidence type="ECO:0000313" key="1">
    <source>
        <dbReference type="EMBL" id="KAI3701212.1"/>
    </source>
</evidence>
<proteinExistence type="predicted"/>